<dbReference type="AlphaFoldDB" id="A0A848D266"/>
<dbReference type="SMART" id="SM00422">
    <property type="entry name" value="HTH_MERR"/>
    <property type="match status" value="1"/>
</dbReference>
<sequence>MHTYTAKQITDILQSEGQNINLRTVRYYTQIGMVPPLELVGNKRVYTDHHLYYIRAVLTLAKTGESLASIQEKLQSLSLEAIKKISEQMPLYHSERVLENQTHKISEDVFITLSPRISAETKQKVIHSVSQILKGEKY</sequence>
<comment type="caution">
    <text evidence="2">The sequence shown here is derived from an EMBL/GenBank/DDBJ whole genome shotgun (WGS) entry which is preliminary data.</text>
</comment>
<dbReference type="PROSITE" id="PS50937">
    <property type="entry name" value="HTH_MERR_2"/>
    <property type="match status" value="1"/>
</dbReference>
<organism evidence="2 3">
    <name type="scientific">Aneurinibacillus aneurinilyticus</name>
    <name type="common">Bacillus aneurinolyticus</name>
    <dbReference type="NCBI Taxonomy" id="1391"/>
    <lineage>
        <taxon>Bacteria</taxon>
        <taxon>Bacillati</taxon>
        <taxon>Bacillota</taxon>
        <taxon>Bacilli</taxon>
        <taxon>Bacillales</taxon>
        <taxon>Paenibacillaceae</taxon>
        <taxon>Aneurinibacillus group</taxon>
        <taxon>Aneurinibacillus</taxon>
    </lineage>
</organism>
<protein>
    <submittedName>
        <fullName evidence="2">MerR family transcriptional regulator</fullName>
    </submittedName>
</protein>
<dbReference type="RefSeq" id="WP_168976390.1">
    <property type="nucleotide sequence ID" value="NZ_JABAGO010000056.1"/>
</dbReference>
<evidence type="ECO:0000313" key="3">
    <source>
        <dbReference type="Proteomes" id="UP000561326"/>
    </source>
</evidence>
<dbReference type="EMBL" id="JABAGO010000056">
    <property type="protein sequence ID" value="NMF00850.1"/>
    <property type="molecule type" value="Genomic_DNA"/>
</dbReference>
<dbReference type="SUPFAM" id="SSF46955">
    <property type="entry name" value="Putative DNA-binding domain"/>
    <property type="match status" value="1"/>
</dbReference>
<proteinExistence type="predicted"/>
<dbReference type="GO" id="GO:0006355">
    <property type="term" value="P:regulation of DNA-templated transcription"/>
    <property type="evidence" value="ECO:0007669"/>
    <property type="project" value="InterPro"/>
</dbReference>
<dbReference type="InterPro" id="IPR000551">
    <property type="entry name" value="MerR-type_HTH_dom"/>
</dbReference>
<name>A0A848D266_ANEAE</name>
<dbReference type="Pfam" id="PF13411">
    <property type="entry name" value="MerR_1"/>
    <property type="match status" value="1"/>
</dbReference>
<evidence type="ECO:0000259" key="1">
    <source>
        <dbReference type="PROSITE" id="PS50937"/>
    </source>
</evidence>
<dbReference type="InterPro" id="IPR009061">
    <property type="entry name" value="DNA-bd_dom_put_sf"/>
</dbReference>
<dbReference type="CDD" id="cd00592">
    <property type="entry name" value="HTH_MerR-like"/>
    <property type="match status" value="1"/>
</dbReference>
<dbReference type="Gene3D" id="1.10.1660.10">
    <property type="match status" value="1"/>
</dbReference>
<feature type="domain" description="HTH merR-type" evidence="1">
    <location>
        <begin position="19"/>
        <end position="76"/>
    </location>
</feature>
<evidence type="ECO:0000313" key="2">
    <source>
        <dbReference type="EMBL" id="NMF00850.1"/>
    </source>
</evidence>
<gene>
    <name evidence="2" type="ORF">HF838_21745</name>
</gene>
<dbReference type="Proteomes" id="UP000561326">
    <property type="component" value="Unassembled WGS sequence"/>
</dbReference>
<reference evidence="2 3" key="1">
    <citation type="submission" date="2020-04" db="EMBL/GenBank/DDBJ databases">
        <authorList>
            <person name="Hitch T.C.A."/>
            <person name="Wylensek D."/>
            <person name="Clavel T."/>
        </authorList>
    </citation>
    <scope>NUCLEOTIDE SEQUENCE [LARGE SCALE GENOMIC DNA]</scope>
    <source>
        <strain evidence="2 3">WB01_D5_05</strain>
    </source>
</reference>
<dbReference type="GO" id="GO:0003677">
    <property type="term" value="F:DNA binding"/>
    <property type="evidence" value="ECO:0007669"/>
    <property type="project" value="InterPro"/>
</dbReference>
<accession>A0A848D266</accession>